<protein>
    <recommendedName>
        <fullName evidence="4">DUF4288 domain-containing protein</fullName>
    </recommendedName>
</protein>
<organism evidence="2 3">
    <name type="scientific">Pseudonocardia ammonioxydans</name>
    <dbReference type="NCBI Taxonomy" id="260086"/>
    <lineage>
        <taxon>Bacteria</taxon>
        <taxon>Bacillati</taxon>
        <taxon>Actinomycetota</taxon>
        <taxon>Actinomycetes</taxon>
        <taxon>Pseudonocardiales</taxon>
        <taxon>Pseudonocardiaceae</taxon>
        <taxon>Pseudonocardia</taxon>
    </lineage>
</organism>
<keyword evidence="3" id="KW-1185">Reference proteome</keyword>
<feature type="region of interest" description="Disordered" evidence="1">
    <location>
        <begin position="1"/>
        <end position="24"/>
    </location>
</feature>
<dbReference type="OrthoDB" id="165447at2"/>
<reference evidence="2 3" key="1">
    <citation type="submission" date="2016-10" db="EMBL/GenBank/DDBJ databases">
        <authorList>
            <person name="de Groot N.N."/>
        </authorList>
    </citation>
    <scope>NUCLEOTIDE SEQUENCE [LARGE SCALE GENOMIC DNA]</scope>
    <source>
        <strain evidence="2 3">CGMCC 4.1877</strain>
    </source>
</reference>
<evidence type="ECO:0008006" key="4">
    <source>
        <dbReference type="Google" id="ProtNLM"/>
    </source>
</evidence>
<evidence type="ECO:0000256" key="1">
    <source>
        <dbReference type="SAM" id="MobiDB-lite"/>
    </source>
</evidence>
<dbReference type="InterPro" id="IPR025630">
    <property type="entry name" value="DUF4288"/>
</dbReference>
<sequence>MRLSRPGCISGFRPEVSRSERDDDADMATETLFVAILLSESSSSAPDYRPLYREDIVTLRAPSLREARDRVKRHGRDAQISYSNQVGEEIRDRLLEVVDVAPALYENDTSPADLYSRHFRDLTSYRTFEPLLDGEAL</sequence>
<dbReference type="EMBL" id="FOUY01000064">
    <property type="protein sequence ID" value="SFO47094.1"/>
    <property type="molecule type" value="Genomic_DNA"/>
</dbReference>
<dbReference type="Pfam" id="PF14119">
    <property type="entry name" value="DUF4288"/>
    <property type="match status" value="1"/>
</dbReference>
<dbReference type="Proteomes" id="UP000199614">
    <property type="component" value="Unassembled WGS sequence"/>
</dbReference>
<name>A0A1I5HFN1_PSUAM</name>
<evidence type="ECO:0000313" key="3">
    <source>
        <dbReference type="Proteomes" id="UP000199614"/>
    </source>
</evidence>
<evidence type="ECO:0000313" key="2">
    <source>
        <dbReference type="EMBL" id="SFO47094.1"/>
    </source>
</evidence>
<gene>
    <name evidence="2" type="ORF">SAMN05216207_106413</name>
</gene>
<dbReference type="AlphaFoldDB" id="A0A1I5HFN1"/>
<accession>A0A1I5HFN1</accession>
<proteinExistence type="predicted"/>